<protein>
    <submittedName>
        <fullName evidence="1">Uncharacterized protein</fullName>
    </submittedName>
</protein>
<name>A0A533QE43_9BACT</name>
<dbReference type="AlphaFoldDB" id="A0A533QE43"/>
<evidence type="ECO:0000313" key="2">
    <source>
        <dbReference type="Proteomes" id="UP000319783"/>
    </source>
</evidence>
<evidence type="ECO:0000313" key="1">
    <source>
        <dbReference type="EMBL" id="TLD42912.1"/>
    </source>
</evidence>
<organism evidence="1 2">
    <name type="scientific">Candidatus Jettenia ecosi</name>
    <dbReference type="NCBI Taxonomy" id="2494326"/>
    <lineage>
        <taxon>Bacteria</taxon>
        <taxon>Pseudomonadati</taxon>
        <taxon>Planctomycetota</taxon>
        <taxon>Candidatus Brocadiia</taxon>
        <taxon>Candidatus Brocadiales</taxon>
        <taxon>Candidatus Brocadiaceae</taxon>
        <taxon>Candidatus Jettenia</taxon>
    </lineage>
</organism>
<dbReference type="EMBL" id="SULG01000011">
    <property type="protein sequence ID" value="TLD42912.1"/>
    <property type="molecule type" value="Genomic_DNA"/>
</dbReference>
<proteinExistence type="predicted"/>
<dbReference type="Proteomes" id="UP000319783">
    <property type="component" value="Unassembled WGS sequence"/>
</dbReference>
<gene>
    <name evidence="1" type="ORF">JETT_0812</name>
</gene>
<reference evidence="1 2" key="1">
    <citation type="submission" date="2019-04" db="EMBL/GenBank/DDBJ databases">
        <title>Genome of a novel bacterium Candidatus Jettenia ecosi reconstructed from metagenome of an anammox bioreactor.</title>
        <authorList>
            <person name="Mardanov A.V."/>
            <person name="Beletsky A.V."/>
            <person name="Ravin N.V."/>
            <person name="Botchkova E.A."/>
            <person name="Litti Y.V."/>
            <person name="Nozhevnikova A.N."/>
        </authorList>
    </citation>
    <scope>NUCLEOTIDE SEQUENCE [LARGE SCALE GENOMIC DNA]</scope>
    <source>
        <strain evidence="1">J2</strain>
    </source>
</reference>
<comment type="caution">
    <text evidence="1">The sequence shown here is derived from an EMBL/GenBank/DDBJ whole genome shotgun (WGS) entry which is preliminary data.</text>
</comment>
<sequence>MESLKYYSKLFCQKSLNINTWFFALCIFKRPDQHTLLLQHMPFGF</sequence>
<accession>A0A533QE43</accession>